<proteinExistence type="predicted"/>
<organism evidence="1 2">
    <name type="scientific">candidate division WOR-3 bacterium</name>
    <dbReference type="NCBI Taxonomy" id="2052148"/>
    <lineage>
        <taxon>Bacteria</taxon>
        <taxon>Bacteria division WOR-3</taxon>
    </lineage>
</organism>
<dbReference type="Proteomes" id="UP000630660">
    <property type="component" value="Unassembled WGS sequence"/>
</dbReference>
<evidence type="ECO:0000313" key="1">
    <source>
        <dbReference type="EMBL" id="MBD3364231.1"/>
    </source>
</evidence>
<dbReference type="AlphaFoldDB" id="A0A9D5K886"/>
<reference evidence="1" key="1">
    <citation type="submission" date="2019-11" db="EMBL/GenBank/DDBJ databases">
        <title>Microbial mats filling the niche in hypersaline microbial mats.</title>
        <authorList>
            <person name="Wong H.L."/>
            <person name="Macleod F.I."/>
            <person name="White R.A. III"/>
            <person name="Burns B.P."/>
        </authorList>
    </citation>
    <scope>NUCLEOTIDE SEQUENCE</scope>
    <source>
        <strain evidence="1">Bin_327</strain>
    </source>
</reference>
<accession>A0A9D5K886</accession>
<comment type="caution">
    <text evidence="1">The sequence shown here is derived from an EMBL/GenBank/DDBJ whole genome shotgun (WGS) entry which is preliminary data.</text>
</comment>
<protein>
    <submittedName>
        <fullName evidence="1">Uncharacterized protein</fullName>
    </submittedName>
</protein>
<evidence type="ECO:0000313" key="2">
    <source>
        <dbReference type="Proteomes" id="UP000630660"/>
    </source>
</evidence>
<gene>
    <name evidence="1" type="ORF">GF359_03350</name>
</gene>
<dbReference type="EMBL" id="WJKJ01000105">
    <property type="protein sequence ID" value="MBD3364231.1"/>
    <property type="molecule type" value="Genomic_DNA"/>
</dbReference>
<name>A0A9D5K886_UNCW3</name>
<sequence length="145" mass="16008">MARKPGVLIAAVLLIIPILTIACSQEEGEPTPNPATMTINHLCTDLSQIPDEWIDSAQANLKVHYAHTSHGSQLTTGLQRIEDSDAKYSQTRQTNNLPVEDGALCIFDGQETETYITPELYWQVEGGMNLTRDVLDNNPEINVSM</sequence>
<dbReference type="PROSITE" id="PS51257">
    <property type="entry name" value="PROKAR_LIPOPROTEIN"/>
    <property type="match status" value="1"/>
</dbReference>